<accession>A0A0X3P3X8</accession>
<keyword evidence="9 11" id="KW-0560">Oxidoreductase</keyword>
<keyword evidence="11" id="KW-0496">Mitochondrion</keyword>
<protein>
    <recommendedName>
        <fullName evidence="5 11">NADPH:adrenodoxin oxidoreductase, mitochondrial</fullName>
        <ecNumber evidence="4 11">1.18.1.6</ecNumber>
    </recommendedName>
</protein>
<evidence type="ECO:0000256" key="10">
    <source>
        <dbReference type="ARBA" id="ARBA00048933"/>
    </source>
</evidence>
<evidence type="ECO:0000256" key="13">
    <source>
        <dbReference type="PIRSR" id="PIRSR000362-2"/>
    </source>
</evidence>
<dbReference type="GO" id="GO:0005739">
    <property type="term" value="C:mitochondrion"/>
    <property type="evidence" value="ECO:0007669"/>
    <property type="project" value="UniProtKB-SubCell"/>
</dbReference>
<evidence type="ECO:0000256" key="8">
    <source>
        <dbReference type="ARBA" id="ARBA00022857"/>
    </source>
</evidence>
<evidence type="ECO:0000256" key="3">
    <source>
        <dbReference type="ARBA" id="ARBA00008312"/>
    </source>
</evidence>
<feature type="binding site" evidence="12">
    <location>
        <position position="73"/>
    </location>
    <ligand>
        <name>FAD</name>
        <dbReference type="ChEBI" id="CHEBI:57692"/>
    </ligand>
</feature>
<evidence type="ECO:0000256" key="7">
    <source>
        <dbReference type="ARBA" id="ARBA00022827"/>
    </source>
</evidence>
<evidence type="ECO:0000313" key="15">
    <source>
        <dbReference type="EMBL" id="JAP46684.1"/>
    </source>
</evidence>
<dbReference type="PANTHER" id="PTHR48467">
    <property type="entry name" value="GLUTAMATE SYNTHASE 1 [NADH], CHLOROPLASTIC-LIKE"/>
    <property type="match status" value="1"/>
</dbReference>
<feature type="binding site" evidence="12">
    <location>
        <position position="44"/>
    </location>
    <ligand>
        <name>FAD</name>
        <dbReference type="ChEBI" id="CHEBI:57692"/>
    </ligand>
</feature>
<name>A0A0X3P3X8_SCHSO</name>
<keyword evidence="6 11" id="KW-0285">Flavoprotein</keyword>
<dbReference type="Gene3D" id="3.40.50.720">
    <property type="entry name" value="NAD(P)-binding Rossmann-like Domain"/>
    <property type="match status" value="1"/>
</dbReference>
<evidence type="ECO:0000256" key="2">
    <source>
        <dbReference type="ARBA" id="ARBA00004731"/>
    </source>
</evidence>
<dbReference type="InterPro" id="IPR023753">
    <property type="entry name" value="FAD/NAD-binding_dom"/>
</dbReference>
<feature type="binding site" evidence="12">
    <location>
        <position position="109"/>
    </location>
    <ligand>
        <name>FAD</name>
        <dbReference type="ChEBI" id="CHEBI:57692"/>
    </ligand>
</feature>
<feature type="domain" description="FAD/NAD(P)-binding" evidence="14">
    <location>
        <begin position="35"/>
        <end position="191"/>
    </location>
</feature>
<dbReference type="AlphaFoldDB" id="A0A0X3P3X8"/>
<dbReference type="Pfam" id="PF07992">
    <property type="entry name" value="Pyr_redox_2"/>
    <property type="match status" value="1"/>
</dbReference>
<dbReference type="GO" id="GO:0008203">
    <property type="term" value="P:cholesterol metabolic process"/>
    <property type="evidence" value="ECO:0007669"/>
    <property type="project" value="UniProtKB-UniPathway"/>
</dbReference>
<comment type="catalytic activity">
    <reaction evidence="10 11">
        <text>2 reduced [adrenodoxin] + NADP(+) + H(+) = 2 oxidized [adrenodoxin] + NADPH</text>
        <dbReference type="Rhea" id="RHEA:42312"/>
        <dbReference type="Rhea" id="RHEA-COMP:9998"/>
        <dbReference type="Rhea" id="RHEA-COMP:9999"/>
        <dbReference type="ChEBI" id="CHEBI:15378"/>
        <dbReference type="ChEBI" id="CHEBI:33737"/>
        <dbReference type="ChEBI" id="CHEBI:33738"/>
        <dbReference type="ChEBI" id="CHEBI:57783"/>
        <dbReference type="ChEBI" id="CHEBI:58349"/>
        <dbReference type="EC" id="1.18.1.6"/>
    </reaction>
</comment>
<organism evidence="15">
    <name type="scientific">Schistocephalus solidus</name>
    <name type="common">Tapeworm</name>
    <dbReference type="NCBI Taxonomy" id="70667"/>
    <lineage>
        <taxon>Eukaryota</taxon>
        <taxon>Metazoa</taxon>
        <taxon>Spiralia</taxon>
        <taxon>Lophotrochozoa</taxon>
        <taxon>Platyhelminthes</taxon>
        <taxon>Cestoda</taxon>
        <taxon>Eucestoda</taxon>
        <taxon>Diphyllobothriidea</taxon>
        <taxon>Diphyllobothriidae</taxon>
        <taxon>Schistocephalus</taxon>
    </lineage>
</organism>
<dbReference type="PANTHER" id="PTHR48467:SF1">
    <property type="entry name" value="GLUTAMATE SYNTHASE 1 [NADH], CHLOROPLASTIC-LIKE"/>
    <property type="match status" value="1"/>
</dbReference>
<evidence type="ECO:0000256" key="5">
    <source>
        <dbReference type="ARBA" id="ARBA00016287"/>
    </source>
</evidence>
<dbReference type="GO" id="GO:0016491">
    <property type="term" value="F:oxidoreductase activity"/>
    <property type="evidence" value="ECO:0007669"/>
    <property type="project" value="UniProtKB-KW"/>
</dbReference>
<keyword evidence="8 11" id="KW-0521">NADP</keyword>
<comment type="subcellular location">
    <subcellularLocation>
        <location evidence="11">Mitochondrion</location>
    </subcellularLocation>
</comment>
<comment type="similarity">
    <text evidence="3 11">Belongs to the ferredoxin--NADP reductase type 1 family.</text>
</comment>
<evidence type="ECO:0000256" key="6">
    <source>
        <dbReference type="ARBA" id="ARBA00022630"/>
    </source>
</evidence>
<comment type="pathway">
    <text evidence="2">Steroid metabolism; cholesterol metabolism.</text>
</comment>
<dbReference type="Gene3D" id="3.50.50.60">
    <property type="entry name" value="FAD/NAD(P)-binding domain"/>
    <property type="match status" value="1"/>
</dbReference>
<evidence type="ECO:0000256" key="11">
    <source>
        <dbReference type="PIRNR" id="PIRNR000362"/>
    </source>
</evidence>
<dbReference type="InterPro" id="IPR021163">
    <property type="entry name" value="Ferredox_Rdtase_adrenod"/>
</dbReference>
<feature type="binding site" evidence="12">
    <location>
        <position position="65"/>
    </location>
    <ligand>
        <name>FAD</name>
        <dbReference type="ChEBI" id="CHEBI:57692"/>
    </ligand>
</feature>
<proteinExistence type="inferred from homology"/>
<evidence type="ECO:0000256" key="9">
    <source>
        <dbReference type="ARBA" id="ARBA00023002"/>
    </source>
</evidence>
<feature type="binding site" evidence="13">
    <location>
        <position position="236"/>
    </location>
    <ligand>
        <name>NADP(+)</name>
        <dbReference type="ChEBI" id="CHEBI:58349"/>
    </ligand>
</feature>
<dbReference type="PRINTS" id="PR00419">
    <property type="entry name" value="ADXRDTASE"/>
</dbReference>
<evidence type="ECO:0000259" key="14">
    <source>
        <dbReference type="Pfam" id="PF07992"/>
    </source>
</evidence>
<dbReference type="SUPFAM" id="SSF51971">
    <property type="entry name" value="Nucleotide-binding domain"/>
    <property type="match status" value="2"/>
</dbReference>
<dbReference type="InterPro" id="IPR055275">
    <property type="entry name" value="Ferredox_Rdtase"/>
</dbReference>
<dbReference type="PIRSF" id="PIRSF000362">
    <property type="entry name" value="FNR"/>
    <property type="match status" value="1"/>
</dbReference>
<feature type="binding site" evidence="13">
    <location>
        <position position="445"/>
    </location>
    <ligand>
        <name>NADP(+)</name>
        <dbReference type="ChEBI" id="CHEBI:58349"/>
    </ligand>
</feature>
<comment type="cofactor">
    <cofactor evidence="1 11 12">
        <name>FAD</name>
        <dbReference type="ChEBI" id="CHEBI:57692"/>
    </cofactor>
</comment>
<feature type="binding site" evidence="12">
    <location>
        <position position="438"/>
    </location>
    <ligand>
        <name>FAD</name>
        <dbReference type="ChEBI" id="CHEBI:57692"/>
    </ligand>
</feature>
<evidence type="ECO:0000256" key="12">
    <source>
        <dbReference type="PIRSR" id="PIRSR000362-1"/>
    </source>
</evidence>
<dbReference type="EMBL" id="GEEE01016541">
    <property type="protein sequence ID" value="JAP46684.1"/>
    <property type="molecule type" value="Transcribed_RNA"/>
</dbReference>
<gene>
    <name evidence="15" type="primary">ADRO</name>
    <name evidence="15" type="ORF">TR102425</name>
</gene>
<feature type="binding site" evidence="13">
    <location>
        <begin position="224"/>
        <end position="225"/>
    </location>
    <ligand>
        <name>NADP(+)</name>
        <dbReference type="ChEBI" id="CHEBI:58349"/>
    </ligand>
</feature>
<dbReference type="EC" id="1.18.1.6" evidence="4 11"/>
<dbReference type="UniPathway" id="UPA00296"/>
<evidence type="ECO:0000256" key="4">
    <source>
        <dbReference type="ARBA" id="ARBA00013219"/>
    </source>
</evidence>
<sequence>MFSVKSLGFCIATRLGHRLAACGVTWNFHPIRSQHVCIVGSGPSAFYAAQYLLKYHKELRVDILEKLPTPFGLVRYGVAPDHQDVKNVISTFTQVAENPRLQYWGNVTVGKDVKLRELREAYDAVLLAYGASLDKWMNIEGEDLRGVLSAKDFVGWYNGFPPSSMSAPDLDCETVAVVGMGNVALDVARILLSPIERLGATDIPESVLAVLSTSRVRRVVVVGRRGPLQVAFTLKEFRELTQLPSLRHIRDPDKSLSIKFTPSGVLDAVLGTGSNLEQLIESLPRPRRRLTQFLLSVDAAQQQCTLKRDVDENAQHRLSCEFRFLRSPVRVLSSPNSNTTPSSISASRVAALELAVNRLEGPAGNNQRAVRDPQAPLERLECGLVIRSIGYRSLRIDDDLPFDEARGVVACLDKLGRVDVSALTAKEPAPALLYASGWSKRGPIGVLVETSTDARLTAEAMLLDLAELDQQRRLWPSASVAPGFDRIQELLRQRGVKPVTFADWQRIDCAEKAAGEIVGKPREKFTSLSALLQVAFMKAKEDRRSK</sequence>
<reference evidence="15" key="1">
    <citation type="submission" date="2016-01" db="EMBL/GenBank/DDBJ databases">
        <title>Reference transcriptome for the parasite Schistocephalus solidus: insights into the molecular evolution of parasitism.</title>
        <authorList>
            <person name="Hebert F.O."/>
            <person name="Grambauer S."/>
            <person name="Barber I."/>
            <person name="Landry C.R."/>
            <person name="Aubin-Horth N."/>
        </authorList>
    </citation>
    <scope>NUCLEOTIDE SEQUENCE</scope>
</reference>
<dbReference type="InterPro" id="IPR036188">
    <property type="entry name" value="FAD/NAD-bd_sf"/>
</dbReference>
<evidence type="ECO:0000256" key="1">
    <source>
        <dbReference type="ARBA" id="ARBA00001974"/>
    </source>
</evidence>
<keyword evidence="7 11" id="KW-0274">FAD</keyword>